<sequence>MPLAIYKKVGLGMPRPTSMRLQMADHSIKRPVGIVDDVLVKVGTFHLPADFIILDCAVDKEIPIILGRPFLATRRALMHSKWNEIKFRVNDEEVTFQASKGIKLPHEYESTLVIDVVDEVEDAVEIKMEEQCLGEALAAILVNFDGEDMEGYMESINALEGLGSYTYAPTKLSLTLENRVTPPAKPSIIEPPQLELKPLPPHLRTIVGSLEGASPDAIWFMQRSGYISKMHDVYFFRHGRGFSRSLHGRLLVGIALGHKISKRVIEIDRTKIKVISKLPPPTSVKGVRSFLGHAGFYRRFIKDFSKIANPMFKLHEKDAKFVGVAIREMLGQRHNKVLHPVYYASKMLNGAQMNYMVTEQELLAIVYAFEKFQAYLLGSKDRKGTQNQVVDHLSRLEEAWRPKGDLEINDAFPDEHILALSSTFSPWYADIANYLVSDLILDRLETYQKKKVLRDCRQYYLGGAILVPCLC</sequence>
<accession>A0AC58S427</accession>
<protein>
    <submittedName>
        <fullName evidence="2">Uncharacterized protein LOC142164989</fullName>
    </submittedName>
</protein>
<evidence type="ECO:0000313" key="2">
    <source>
        <dbReference type="RefSeq" id="XP_075079745.1"/>
    </source>
</evidence>
<dbReference type="Proteomes" id="UP000790787">
    <property type="component" value="Chromosome 10"/>
</dbReference>
<keyword evidence="1" id="KW-1185">Reference proteome</keyword>
<name>A0AC58S427_TOBAC</name>
<evidence type="ECO:0000313" key="1">
    <source>
        <dbReference type="Proteomes" id="UP000790787"/>
    </source>
</evidence>
<reference evidence="1" key="1">
    <citation type="journal article" date="2014" name="Nat. Commun.">
        <title>The tobacco genome sequence and its comparison with those of tomato and potato.</title>
        <authorList>
            <person name="Sierro N."/>
            <person name="Battey J.N."/>
            <person name="Ouadi S."/>
            <person name="Bakaher N."/>
            <person name="Bovet L."/>
            <person name="Willig A."/>
            <person name="Goepfert S."/>
            <person name="Peitsch M.C."/>
            <person name="Ivanov N.V."/>
        </authorList>
    </citation>
    <scope>NUCLEOTIDE SEQUENCE [LARGE SCALE GENOMIC DNA]</scope>
</reference>
<reference evidence="2" key="2">
    <citation type="submission" date="2025-08" db="UniProtKB">
        <authorList>
            <consortium name="RefSeq"/>
        </authorList>
    </citation>
    <scope>IDENTIFICATION</scope>
    <source>
        <tissue evidence="2">Leaf</tissue>
    </source>
</reference>
<organism evidence="1 2">
    <name type="scientific">Nicotiana tabacum</name>
    <name type="common">Common tobacco</name>
    <dbReference type="NCBI Taxonomy" id="4097"/>
    <lineage>
        <taxon>Eukaryota</taxon>
        <taxon>Viridiplantae</taxon>
        <taxon>Streptophyta</taxon>
        <taxon>Embryophyta</taxon>
        <taxon>Tracheophyta</taxon>
        <taxon>Spermatophyta</taxon>
        <taxon>Magnoliopsida</taxon>
        <taxon>eudicotyledons</taxon>
        <taxon>Gunneridae</taxon>
        <taxon>Pentapetalae</taxon>
        <taxon>asterids</taxon>
        <taxon>lamiids</taxon>
        <taxon>Solanales</taxon>
        <taxon>Solanaceae</taxon>
        <taxon>Nicotianoideae</taxon>
        <taxon>Nicotianeae</taxon>
        <taxon>Nicotiana</taxon>
    </lineage>
</organism>
<gene>
    <name evidence="2" type="primary">LOC142164989</name>
</gene>
<dbReference type="RefSeq" id="XP_075079745.1">
    <property type="nucleotide sequence ID" value="XM_075223644.1"/>
</dbReference>
<proteinExistence type="predicted"/>